<keyword evidence="2" id="KW-1185">Reference proteome</keyword>
<dbReference type="Proteomes" id="UP000194440">
    <property type="component" value="Plasmid pACP4.2"/>
</dbReference>
<dbReference type="OrthoDB" id="8773450at2"/>
<proteinExistence type="predicted"/>
<dbReference type="AlphaFoldDB" id="A0A240UIR9"/>
<accession>A0A240UIR9</accession>
<dbReference type="KEGG" id="acip:CBP36_20590"/>
<protein>
    <recommendedName>
        <fullName evidence="3">FCP1 homology domain-containing protein</fullName>
    </recommendedName>
</protein>
<reference evidence="1" key="1">
    <citation type="submission" date="2017-05" db="EMBL/GenBank/DDBJ databases">
        <title>Polyphasic characterization of four soil-derived phenanthrene-degrading Acidovorax strains and proposal of Acidovorax phenanthrenivorans sp. nov.</title>
        <authorList>
            <person name="Singleton D."/>
            <person name="Lee J."/>
            <person name="Dickey A.N."/>
            <person name="Stroud A."/>
            <person name="Scholl E.H."/>
            <person name="Wright F.A."/>
            <person name="Aitken M.D."/>
        </authorList>
    </citation>
    <scope>NUCLEOTIDE SEQUENCE</scope>
    <source>
        <strain evidence="1">P4</strain>
        <plasmid evidence="1">pACP4.2</plasmid>
    </source>
</reference>
<sequence length="150" mass="17315">MPILFLDFDGVLHPEHCHESKHFCCLPVLESALRQVPEFKLVITSTWRLQSPLEQLRQRFSSDVAVRIAGTTPKYFDLNDVPQTLVGYEREAECHAWLRMHEASHLPWLAVDDRSWLYRPFCKSLFLTDGRTGLGPTSGELLVARLRKLL</sequence>
<dbReference type="EMBL" id="CP021368">
    <property type="protein sequence ID" value="ART61368.1"/>
    <property type="molecule type" value="Genomic_DNA"/>
</dbReference>
<evidence type="ECO:0000313" key="2">
    <source>
        <dbReference type="Proteomes" id="UP000194440"/>
    </source>
</evidence>
<name>A0A240UIR9_9BURK</name>
<organism evidence="1 2">
    <name type="scientific">Acidovorax carolinensis</name>
    <dbReference type="NCBI Taxonomy" id="553814"/>
    <lineage>
        <taxon>Bacteria</taxon>
        <taxon>Pseudomonadati</taxon>
        <taxon>Pseudomonadota</taxon>
        <taxon>Betaproteobacteria</taxon>
        <taxon>Burkholderiales</taxon>
        <taxon>Comamonadaceae</taxon>
        <taxon>Acidovorax</taxon>
    </lineage>
</organism>
<dbReference type="KEGG" id="acis:CBP35_20670"/>
<keyword evidence="1" id="KW-0614">Plasmid</keyword>
<dbReference type="RefSeq" id="WP_086929088.1">
    <property type="nucleotide sequence ID" value="NZ_CP021364.1"/>
</dbReference>
<gene>
    <name evidence="1" type="ORF">CBP36_20590</name>
</gene>
<dbReference type="Pfam" id="PF18143">
    <property type="entry name" value="HAD_SAK_2"/>
    <property type="match status" value="1"/>
</dbReference>
<evidence type="ECO:0008006" key="3">
    <source>
        <dbReference type="Google" id="ProtNLM"/>
    </source>
</evidence>
<geneLocation type="plasmid" evidence="1 2">
    <name>pACP4.2</name>
</geneLocation>
<evidence type="ECO:0000313" key="1">
    <source>
        <dbReference type="EMBL" id="ART61368.1"/>
    </source>
</evidence>